<gene>
    <name evidence="2" type="ORF">PSNMU_V1.4_AUG-EV-PASAV3_0001050</name>
</gene>
<dbReference type="InterPro" id="IPR011990">
    <property type="entry name" value="TPR-like_helical_dom_sf"/>
</dbReference>
<organism evidence="2 3">
    <name type="scientific">Pseudo-nitzschia multistriata</name>
    <dbReference type="NCBI Taxonomy" id="183589"/>
    <lineage>
        <taxon>Eukaryota</taxon>
        <taxon>Sar</taxon>
        <taxon>Stramenopiles</taxon>
        <taxon>Ochrophyta</taxon>
        <taxon>Bacillariophyta</taxon>
        <taxon>Bacillariophyceae</taxon>
        <taxon>Bacillariophycidae</taxon>
        <taxon>Bacillariales</taxon>
        <taxon>Bacillariaceae</taxon>
        <taxon>Pseudo-nitzschia</taxon>
    </lineage>
</organism>
<protein>
    <submittedName>
        <fullName evidence="2">Uncharacterized protein</fullName>
    </submittedName>
</protein>
<dbReference type="SUPFAM" id="SSF48452">
    <property type="entry name" value="TPR-like"/>
    <property type="match status" value="1"/>
</dbReference>
<name>A0A448YUV8_9STRA</name>
<dbReference type="Gene3D" id="1.25.40.10">
    <property type="entry name" value="Tetratricopeptide repeat domain"/>
    <property type="match status" value="1"/>
</dbReference>
<evidence type="ECO:0000256" key="1">
    <source>
        <dbReference type="SAM" id="MobiDB-lite"/>
    </source>
</evidence>
<evidence type="ECO:0000313" key="2">
    <source>
        <dbReference type="EMBL" id="VEU33561.1"/>
    </source>
</evidence>
<proteinExistence type="predicted"/>
<dbReference type="AlphaFoldDB" id="A0A448YUV8"/>
<dbReference type="OrthoDB" id="43153at2759"/>
<sequence>MRVSDEKREERERRTAVLTRGSKQKREEGKNRLHMKHTQRKLDKLKERLEKWDDIEEALLLKKEEEERRQKEKEELDPPKKKGRKGPESWKLKGAARPAHLVYDFDTRYVDPHMKAHEEAKKKASRCRNIFVLCKGRFGIENDKDVPQPHCREYLSLLMQLGNLSMHSKQLKTARKSFLECMELDSSESPITPARCQLMRLYMEANRPDSARRLWEKLSPTDPSVWIRYSAVLIEYVSFNLLEEEGSSEQNCIDRMVEAIKSNIFCAYYIAFFDDFYQVMEYVDEIEDAHESSPLEEAIEYCNSEQLGAWKGTEGAMEWAKRFLLRLVNDESTHGRYGISASDLDWRKAISDTREMHPSSSSVDSDDESVVDVEMYSNMFETAMEMLEDSGALKSKI</sequence>
<feature type="compositionally biased region" description="Basic and acidic residues" evidence="1">
    <location>
        <begin position="1"/>
        <end position="15"/>
    </location>
</feature>
<feature type="compositionally biased region" description="Basic and acidic residues" evidence="1">
    <location>
        <begin position="63"/>
        <end position="91"/>
    </location>
</feature>
<evidence type="ECO:0000313" key="3">
    <source>
        <dbReference type="Proteomes" id="UP000291116"/>
    </source>
</evidence>
<feature type="region of interest" description="Disordered" evidence="1">
    <location>
        <begin position="63"/>
        <end position="93"/>
    </location>
</feature>
<feature type="region of interest" description="Disordered" evidence="1">
    <location>
        <begin position="1"/>
        <end position="41"/>
    </location>
</feature>
<accession>A0A448YUV8</accession>
<dbReference type="EMBL" id="CAACVS010000002">
    <property type="protein sequence ID" value="VEU33561.1"/>
    <property type="molecule type" value="Genomic_DNA"/>
</dbReference>
<dbReference type="Proteomes" id="UP000291116">
    <property type="component" value="Unassembled WGS sequence"/>
</dbReference>
<keyword evidence="3" id="KW-1185">Reference proteome</keyword>
<reference evidence="2 3" key="1">
    <citation type="submission" date="2019-01" db="EMBL/GenBank/DDBJ databases">
        <authorList>
            <person name="Ferrante I. M."/>
        </authorList>
    </citation>
    <scope>NUCLEOTIDE SEQUENCE [LARGE SCALE GENOMIC DNA]</scope>
    <source>
        <strain evidence="2 3">B856</strain>
    </source>
</reference>